<feature type="non-terminal residue" evidence="2">
    <location>
        <position position="299"/>
    </location>
</feature>
<keyword evidence="1" id="KW-1133">Transmembrane helix</keyword>
<keyword evidence="1" id="KW-0472">Membrane</keyword>
<evidence type="ECO:0000313" key="2">
    <source>
        <dbReference type="EMBL" id="GMI23196.1"/>
    </source>
</evidence>
<evidence type="ECO:0000313" key="3">
    <source>
        <dbReference type="Proteomes" id="UP001165060"/>
    </source>
</evidence>
<feature type="transmembrane region" description="Helical" evidence="1">
    <location>
        <begin position="275"/>
        <end position="298"/>
    </location>
</feature>
<sequence>MLSSRYEFQLLHSDFYTVRAGFPTGAEELCGECTLDLLPPQPVATVAPTPAPATANATAAPSLAPTLAPTPTPASGRVAVTFRYDYLSLEADLRRSAYIDPEKGYSAPVSWFELCPSGYRRSSWFVGECTLAEDYRDDPDLRFLDEPCSKHSDCSGNPFLVQRGNMACVEDMCQLAESYGLASYSPAATPRELVEGGGLSCMCEPGERSCVDDSCFGRECVQLQDHTNVFACRFPSNATLSSDVFGGTCSNCPHADNACFAYQASDFDKGADLEINLVACLVAAMVCMAGACVVPFSMY</sequence>
<proteinExistence type="predicted"/>
<keyword evidence="1" id="KW-0812">Transmembrane</keyword>
<protein>
    <submittedName>
        <fullName evidence="2">Uncharacterized protein</fullName>
    </submittedName>
</protein>
<dbReference type="Proteomes" id="UP001165060">
    <property type="component" value="Unassembled WGS sequence"/>
</dbReference>
<gene>
    <name evidence="2" type="ORF">TeGR_g4298</name>
</gene>
<reference evidence="2 3" key="1">
    <citation type="journal article" date="2023" name="Commun. Biol.">
        <title>Genome analysis of Parmales, the sister group of diatoms, reveals the evolutionary specialization of diatoms from phago-mixotrophs to photoautotrophs.</title>
        <authorList>
            <person name="Ban H."/>
            <person name="Sato S."/>
            <person name="Yoshikawa S."/>
            <person name="Yamada K."/>
            <person name="Nakamura Y."/>
            <person name="Ichinomiya M."/>
            <person name="Sato N."/>
            <person name="Blanc-Mathieu R."/>
            <person name="Endo H."/>
            <person name="Kuwata A."/>
            <person name="Ogata H."/>
        </authorList>
    </citation>
    <scope>NUCLEOTIDE SEQUENCE [LARGE SCALE GENOMIC DNA]</scope>
</reference>
<organism evidence="2 3">
    <name type="scientific">Tetraparma gracilis</name>
    <dbReference type="NCBI Taxonomy" id="2962635"/>
    <lineage>
        <taxon>Eukaryota</taxon>
        <taxon>Sar</taxon>
        <taxon>Stramenopiles</taxon>
        <taxon>Ochrophyta</taxon>
        <taxon>Bolidophyceae</taxon>
        <taxon>Parmales</taxon>
        <taxon>Triparmaceae</taxon>
        <taxon>Tetraparma</taxon>
    </lineage>
</organism>
<comment type="caution">
    <text evidence="2">The sequence shown here is derived from an EMBL/GenBank/DDBJ whole genome shotgun (WGS) entry which is preliminary data.</text>
</comment>
<evidence type="ECO:0000256" key="1">
    <source>
        <dbReference type="SAM" id="Phobius"/>
    </source>
</evidence>
<accession>A0ABQ6MBI4</accession>
<dbReference type="EMBL" id="BRYB01002645">
    <property type="protein sequence ID" value="GMI23196.1"/>
    <property type="molecule type" value="Genomic_DNA"/>
</dbReference>
<name>A0ABQ6MBI4_9STRA</name>
<keyword evidence="3" id="KW-1185">Reference proteome</keyword>